<dbReference type="Gene3D" id="3.40.960.10">
    <property type="entry name" value="VSR Endonuclease"/>
    <property type="match status" value="1"/>
</dbReference>
<dbReference type="InterPro" id="IPR011335">
    <property type="entry name" value="Restrct_endonuc-II-like"/>
</dbReference>
<accession>A0ABS9Q2Q3</accession>
<proteinExistence type="predicted"/>
<dbReference type="Proteomes" id="UP001521931">
    <property type="component" value="Unassembled WGS sequence"/>
</dbReference>
<protein>
    <submittedName>
        <fullName evidence="2">DUF559 domain-containing protein</fullName>
    </submittedName>
</protein>
<evidence type="ECO:0000313" key="2">
    <source>
        <dbReference type="EMBL" id="MCG7322156.1"/>
    </source>
</evidence>
<reference evidence="2 3" key="1">
    <citation type="submission" date="2022-02" db="EMBL/GenBank/DDBJ databases">
        <title>Uncovering new skin microbiome diversity through culturing and metagenomics.</title>
        <authorList>
            <person name="Conlan S."/>
            <person name="Deming C."/>
            <person name="Nisc Comparative Sequencing Program N."/>
            <person name="Segre J.A."/>
        </authorList>
    </citation>
    <scope>NUCLEOTIDE SEQUENCE [LARGE SCALE GENOMIC DNA]</scope>
    <source>
        <strain evidence="2 3">ACRQZ</strain>
    </source>
</reference>
<keyword evidence="3" id="KW-1185">Reference proteome</keyword>
<gene>
    <name evidence="2" type="ORF">MHL29_09685</name>
</gene>
<sequence>MRTVAEMIAELGHVATWSELQPHVTRRAVTAAMTRGEVERLSRDRYATPGLHAARREAERHHGVVSHLSAAVHHGFKVRTPPARPQVTVPRTHHVTRADEDCCEIRLRHLGPGDHAQGVTTPLRTVVDCARDLPFEEALCVADSALRSSLVTPDDLVSLARRARGPGARALRRVAQQADGGSSGPMETVLRVISLDRGLDLSTQLQIVDHGLFAVVDLGDPALRLAVEADSFAWHGDRRALDRDCRRYDELVVWGWTVLRFSWEQVMIDRDFVEWCFTHVLDGRDGISPPVPPRPGRRRRPL</sequence>
<evidence type="ECO:0000313" key="3">
    <source>
        <dbReference type="Proteomes" id="UP001521931"/>
    </source>
</evidence>
<feature type="domain" description="DUF559" evidence="1">
    <location>
        <begin position="215"/>
        <end position="273"/>
    </location>
</feature>
<name>A0ABS9Q2Q3_9MICO</name>
<dbReference type="RefSeq" id="WP_239264240.1">
    <property type="nucleotide sequence ID" value="NZ_DAMCTM010000020.1"/>
</dbReference>
<dbReference type="Pfam" id="PF04480">
    <property type="entry name" value="DUF559"/>
    <property type="match status" value="1"/>
</dbReference>
<comment type="caution">
    <text evidence="2">The sequence shown here is derived from an EMBL/GenBank/DDBJ whole genome shotgun (WGS) entry which is preliminary data.</text>
</comment>
<dbReference type="SUPFAM" id="SSF52980">
    <property type="entry name" value="Restriction endonuclease-like"/>
    <property type="match status" value="1"/>
</dbReference>
<dbReference type="EMBL" id="JAKRCV010000027">
    <property type="protein sequence ID" value="MCG7322156.1"/>
    <property type="molecule type" value="Genomic_DNA"/>
</dbReference>
<dbReference type="InterPro" id="IPR007569">
    <property type="entry name" value="DUF559"/>
</dbReference>
<evidence type="ECO:0000259" key="1">
    <source>
        <dbReference type="Pfam" id="PF04480"/>
    </source>
</evidence>
<organism evidence="2 3">
    <name type="scientific">Arsenicicoccus bolidensis</name>
    <dbReference type="NCBI Taxonomy" id="229480"/>
    <lineage>
        <taxon>Bacteria</taxon>
        <taxon>Bacillati</taxon>
        <taxon>Actinomycetota</taxon>
        <taxon>Actinomycetes</taxon>
        <taxon>Micrococcales</taxon>
        <taxon>Intrasporangiaceae</taxon>
        <taxon>Arsenicicoccus</taxon>
    </lineage>
</organism>